<dbReference type="Proteomes" id="UP000035932">
    <property type="component" value="Unassembled WGS sequence"/>
</dbReference>
<evidence type="ECO:0000259" key="2">
    <source>
        <dbReference type="Pfam" id="PF13581"/>
    </source>
</evidence>
<dbReference type="PANTHER" id="PTHR35526">
    <property type="entry name" value="ANTI-SIGMA-F FACTOR RSBW-RELATED"/>
    <property type="match status" value="1"/>
</dbReference>
<dbReference type="Pfam" id="PF13581">
    <property type="entry name" value="HATPase_c_2"/>
    <property type="match status" value="1"/>
</dbReference>
<dbReference type="PATRIC" id="fig|66430.4.peg.5484"/>
<dbReference type="InterPro" id="IPR003594">
    <property type="entry name" value="HATPase_dom"/>
</dbReference>
<dbReference type="SUPFAM" id="SSF55874">
    <property type="entry name" value="ATPase domain of HSP90 chaperone/DNA topoisomerase II/histidine kinase"/>
    <property type="match status" value="1"/>
</dbReference>
<dbReference type="AlphaFoldDB" id="A0A0J7AR57"/>
<keyword evidence="1" id="KW-0723">Serine/threonine-protein kinase</keyword>
<keyword evidence="1" id="KW-0808">Transferase</keyword>
<comment type="caution">
    <text evidence="3">The sequence shown here is derived from an EMBL/GenBank/DDBJ whole genome shotgun (WGS) entry which is preliminary data.</text>
</comment>
<keyword evidence="4" id="KW-1185">Reference proteome</keyword>
<evidence type="ECO:0000313" key="3">
    <source>
        <dbReference type="EMBL" id="KMO99711.1"/>
    </source>
</evidence>
<dbReference type="STRING" id="66430.ACS04_00960"/>
<gene>
    <name evidence="3" type="ORF">ACS04_00960</name>
</gene>
<organism evidence="3 4">
    <name type="scientific">Streptomyces roseus</name>
    <dbReference type="NCBI Taxonomy" id="66430"/>
    <lineage>
        <taxon>Bacteria</taxon>
        <taxon>Bacillati</taxon>
        <taxon>Actinomycetota</taxon>
        <taxon>Actinomycetes</taxon>
        <taxon>Kitasatosporales</taxon>
        <taxon>Streptomycetaceae</taxon>
        <taxon>Streptomyces</taxon>
    </lineage>
</organism>
<accession>A0A0J7AR57</accession>
<dbReference type="PANTHER" id="PTHR35526:SF3">
    <property type="entry name" value="ANTI-SIGMA-F FACTOR RSBW"/>
    <property type="match status" value="1"/>
</dbReference>
<name>A0A0J7AR57_9ACTN</name>
<protein>
    <recommendedName>
        <fullName evidence="2">Histidine kinase/HSP90-like ATPase domain-containing protein</fullName>
    </recommendedName>
</protein>
<proteinExistence type="predicted"/>
<dbReference type="EMBL" id="LFML01000006">
    <property type="protein sequence ID" value="KMO99711.1"/>
    <property type="molecule type" value="Genomic_DNA"/>
</dbReference>
<feature type="domain" description="Histidine kinase/HSP90-like ATPase" evidence="2">
    <location>
        <begin position="45"/>
        <end position="115"/>
    </location>
</feature>
<evidence type="ECO:0000313" key="4">
    <source>
        <dbReference type="Proteomes" id="UP000035932"/>
    </source>
</evidence>
<keyword evidence="1" id="KW-0418">Kinase</keyword>
<dbReference type="Gene3D" id="3.30.565.10">
    <property type="entry name" value="Histidine kinase-like ATPase, C-terminal domain"/>
    <property type="match status" value="1"/>
</dbReference>
<reference evidence="3 4" key="1">
    <citation type="submission" date="2015-06" db="EMBL/GenBank/DDBJ databases">
        <title>Recapitulation of the evolution of biosynthetic gene clusters reveals hidden chemical diversity on bacterial genomes.</title>
        <authorList>
            <person name="Cruz-Morales P."/>
            <person name="Martinez-Guerrero C."/>
            <person name="Morales-Escalante M.A."/>
            <person name="Yanez-Guerra L.A."/>
            <person name="Kopp J.F."/>
            <person name="Feldmann J."/>
            <person name="Ramos-Aboites H.E."/>
            <person name="Barona-Gomez F."/>
        </authorList>
    </citation>
    <scope>NUCLEOTIDE SEQUENCE [LARGE SCALE GENOMIC DNA]</scope>
    <source>
        <strain evidence="3 4">ATCC 31245</strain>
    </source>
</reference>
<sequence>MSDVIPQLADFHVQLSATPRGARLGRMLAIEQLRSWGMPLEAPGQIIAELSANAITHGRVPGRDFRLALTLTPGTLLIEVSDTRGDRMPEIRDTGRGLVLVEALADRWGVREGPVPSKVVWAELSLAAGFRVTAIRRA</sequence>
<evidence type="ECO:0000256" key="1">
    <source>
        <dbReference type="ARBA" id="ARBA00022527"/>
    </source>
</evidence>
<dbReference type="InterPro" id="IPR036890">
    <property type="entry name" value="HATPase_C_sf"/>
</dbReference>
<dbReference type="InterPro" id="IPR050267">
    <property type="entry name" value="Anti-sigma-factor_SerPK"/>
</dbReference>
<dbReference type="CDD" id="cd16936">
    <property type="entry name" value="HATPase_RsbW-like"/>
    <property type="match status" value="1"/>
</dbReference>